<dbReference type="Gene3D" id="1.10.287.1260">
    <property type="match status" value="1"/>
</dbReference>
<comment type="similarity">
    <text evidence="2">Belongs to the MscS (TC 1.A.23) family.</text>
</comment>
<feature type="transmembrane region" description="Helical" evidence="6">
    <location>
        <begin position="254"/>
        <end position="275"/>
    </location>
</feature>
<sequence>MFKIVAWVCLALYRRAGAAPLQRDFALHKRASFHAIVAVMALTASLLAPQPAVAQESGSVVSLLKGPDRSSPQAWIASFTAEAATLELLLRAYASDATNANLLAYSSQQGVLRQFFDLNTVPAAFQTTVGNEAVAQMIDILNRLPDTQISAETAPPGAAVDPKPLWAIPATDIVLIRRMEGADAGNYVIPREVIVKLPDYHRRAMDLPLLHETDFPRMRQVQANLTGPLVPQTAARALSEWLDAPLLGAPSWKLLVAFLAALFTIGGNIAVHRFVKAATGRHSAVVAASLKLSGPLLLAGSFVTLAAFCQTQLIIQGYAALVVAVLRNLFLIGSGAWAVLALANIGTEIHIRSKTGPDRGMDTHLARLIGQTFGVVGVIAVVAYGLGTLGIPTAGIITSLGVGGVGIAFATRVTMENLFGGFVLLIDRPFRIGDRIKITAGEGVVTDIGARSCRIKTLDGHTLTIPNGALSASAITNIRTPPSGQPDQ</sequence>
<evidence type="ECO:0000256" key="2">
    <source>
        <dbReference type="ARBA" id="ARBA00008017"/>
    </source>
</evidence>
<feature type="domain" description="Mechanosensitive ion channel MscS" evidence="7">
    <location>
        <begin position="415"/>
        <end position="478"/>
    </location>
</feature>
<dbReference type="PANTHER" id="PTHR30566:SF5">
    <property type="entry name" value="MECHANOSENSITIVE ION CHANNEL PROTEIN 1, MITOCHONDRIAL-RELATED"/>
    <property type="match status" value="1"/>
</dbReference>
<name>A0A1H7YEI9_9RHOB</name>
<protein>
    <submittedName>
        <fullName evidence="8">Mechanosensitive ion channel</fullName>
    </submittedName>
</protein>
<dbReference type="Pfam" id="PF00924">
    <property type="entry name" value="MS_channel_2nd"/>
    <property type="match status" value="1"/>
</dbReference>
<dbReference type="OrthoDB" id="9814206at2"/>
<evidence type="ECO:0000256" key="5">
    <source>
        <dbReference type="ARBA" id="ARBA00023136"/>
    </source>
</evidence>
<evidence type="ECO:0000256" key="3">
    <source>
        <dbReference type="ARBA" id="ARBA00022692"/>
    </source>
</evidence>
<feature type="transmembrane region" description="Helical" evidence="6">
    <location>
        <begin position="321"/>
        <end position="345"/>
    </location>
</feature>
<keyword evidence="3 6" id="KW-0812">Transmembrane</keyword>
<evidence type="ECO:0000256" key="1">
    <source>
        <dbReference type="ARBA" id="ARBA00004141"/>
    </source>
</evidence>
<evidence type="ECO:0000313" key="9">
    <source>
        <dbReference type="Proteomes" id="UP000198761"/>
    </source>
</evidence>
<dbReference type="InterPro" id="IPR010920">
    <property type="entry name" value="LSM_dom_sf"/>
</dbReference>
<evidence type="ECO:0000256" key="6">
    <source>
        <dbReference type="SAM" id="Phobius"/>
    </source>
</evidence>
<keyword evidence="5 6" id="KW-0472">Membrane</keyword>
<dbReference type="AlphaFoldDB" id="A0A1H7YEI9"/>
<feature type="transmembrane region" description="Helical" evidence="6">
    <location>
        <begin position="296"/>
        <end position="315"/>
    </location>
</feature>
<dbReference type="InterPro" id="IPR023408">
    <property type="entry name" value="MscS_beta-dom_sf"/>
</dbReference>
<proteinExistence type="inferred from homology"/>
<keyword evidence="4 6" id="KW-1133">Transmembrane helix</keyword>
<dbReference type="InterPro" id="IPR006685">
    <property type="entry name" value="MscS_channel_2nd"/>
</dbReference>
<dbReference type="RefSeq" id="WP_139201499.1">
    <property type="nucleotide sequence ID" value="NZ_FOCE01000001.1"/>
</dbReference>
<dbReference type="SUPFAM" id="SSF82861">
    <property type="entry name" value="Mechanosensitive channel protein MscS (YggB), transmembrane region"/>
    <property type="match status" value="1"/>
</dbReference>
<dbReference type="Proteomes" id="UP000198761">
    <property type="component" value="Unassembled WGS sequence"/>
</dbReference>
<dbReference type="InterPro" id="IPR011014">
    <property type="entry name" value="MscS_channel_TM-2"/>
</dbReference>
<comment type="subcellular location">
    <subcellularLocation>
        <location evidence="1">Membrane</location>
        <topology evidence="1">Multi-pass membrane protein</topology>
    </subcellularLocation>
</comment>
<dbReference type="STRING" id="933059.SAMN04488103_101176"/>
<dbReference type="PANTHER" id="PTHR30566">
    <property type="entry name" value="YNAI-RELATED MECHANOSENSITIVE ION CHANNEL"/>
    <property type="match status" value="1"/>
</dbReference>
<dbReference type="SUPFAM" id="SSF50182">
    <property type="entry name" value="Sm-like ribonucleoproteins"/>
    <property type="match status" value="1"/>
</dbReference>
<organism evidence="8 9">
    <name type="scientific">Gemmobacter aquatilis</name>
    <dbReference type="NCBI Taxonomy" id="933059"/>
    <lineage>
        <taxon>Bacteria</taxon>
        <taxon>Pseudomonadati</taxon>
        <taxon>Pseudomonadota</taxon>
        <taxon>Alphaproteobacteria</taxon>
        <taxon>Rhodobacterales</taxon>
        <taxon>Paracoccaceae</taxon>
        <taxon>Gemmobacter</taxon>
    </lineage>
</organism>
<evidence type="ECO:0000259" key="7">
    <source>
        <dbReference type="Pfam" id="PF00924"/>
    </source>
</evidence>
<dbReference type="Gene3D" id="2.30.30.60">
    <property type="match status" value="1"/>
</dbReference>
<evidence type="ECO:0000256" key="4">
    <source>
        <dbReference type="ARBA" id="ARBA00022989"/>
    </source>
</evidence>
<reference evidence="8 9" key="1">
    <citation type="submission" date="2016-10" db="EMBL/GenBank/DDBJ databases">
        <authorList>
            <person name="de Groot N.N."/>
        </authorList>
    </citation>
    <scope>NUCLEOTIDE SEQUENCE [LARGE SCALE GENOMIC DNA]</scope>
    <source>
        <strain evidence="8 9">DSM 3857</strain>
    </source>
</reference>
<dbReference type="GO" id="GO:0016020">
    <property type="term" value="C:membrane"/>
    <property type="evidence" value="ECO:0007669"/>
    <property type="project" value="UniProtKB-SubCell"/>
</dbReference>
<dbReference type="EMBL" id="FOCE01000001">
    <property type="protein sequence ID" value="SEM44550.1"/>
    <property type="molecule type" value="Genomic_DNA"/>
</dbReference>
<gene>
    <name evidence="8" type="ORF">SAMN04488103_101176</name>
</gene>
<evidence type="ECO:0000313" key="8">
    <source>
        <dbReference type="EMBL" id="SEM44550.1"/>
    </source>
</evidence>
<feature type="transmembrane region" description="Helical" evidence="6">
    <location>
        <begin position="365"/>
        <end position="385"/>
    </location>
</feature>
<dbReference type="GO" id="GO:0008381">
    <property type="term" value="F:mechanosensitive monoatomic ion channel activity"/>
    <property type="evidence" value="ECO:0007669"/>
    <property type="project" value="UniProtKB-ARBA"/>
</dbReference>
<accession>A0A1H7YEI9</accession>
<keyword evidence="9" id="KW-1185">Reference proteome</keyword>